<feature type="transmembrane region" description="Helical" evidence="1">
    <location>
        <begin position="107"/>
        <end position="128"/>
    </location>
</feature>
<gene>
    <name evidence="3" type="ORF">GSF22_13980</name>
</gene>
<feature type="transmembrane region" description="Helical" evidence="1">
    <location>
        <begin position="225"/>
        <end position="247"/>
    </location>
</feature>
<sequence>MRSLVGYVLSAYLFSWAWWVPMALAGVVVEPGQGWPSHLPGLLGPALAAVLWTWLDGGRSGLVGLWARVVRWRIGTVWWALIVVTAGLAVLPLLLGTGVDAGDVSVFSGAPAVGLAVVVPYVLLVNGFGEEVGWRGFLVERLLAIRSPLVTALLVWVVWAGWHLPLFWIVGNFRDLGAGGVAGWLVGLLAGSVLLTWLYRSAAHSVLIVAAWHTAFNFATATRAAAGVAAAAVSTLVMVAAVVVVLLPSFRRRPGASD</sequence>
<protein>
    <submittedName>
        <fullName evidence="3">CPBP family intramembrane metalloprotease</fullName>
    </submittedName>
</protein>
<evidence type="ECO:0000259" key="2">
    <source>
        <dbReference type="Pfam" id="PF02517"/>
    </source>
</evidence>
<dbReference type="GO" id="GO:0008237">
    <property type="term" value="F:metallopeptidase activity"/>
    <property type="evidence" value="ECO:0007669"/>
    <property type="project" value="UniProtKB-KW"/>
</dbReference>
<evidence type="ECO:0000313" key="4">
    <source>
        <dbReference type="Proteomes" id="UP000823521"/>
    </source>
</evidence>
<keyword evidence="1" id="KW-0472">Membrane</keyword>
<dbReference type="InterPro" id="IPR003675">
    <property type="entry name" value="Rce1/LyrA-like_dom"/>
</dbReference>
<dbReference type="InterPro" id="IPR042150">
    <property type="entry name" value="MmRce1-like"/>
</dbReference>
<dbReference type="Pfam" id="PF02517">
    <property type="entry name" value="Rce1-like"/>
    <property type="match status" value="1"/>
</dbReference>
<dbReference type="EMBL" id="WVUH01000103">
    <property type="protein sequence ID" value="MBO4207106.1"/>
    <property type="molecule type" value="Genomic_DNA"/>
</dbReference>
<comment type="caution">
    <text evidence="3">The sequence shown here is derived from an EMBL/GenBank/DDBJ whole genome shotgun (WGS) entry which is preliminary data.</text>
</comment>
<dbReference type="RefSeq" id="WP_208814005.1">
    <property type="nucleotide sequence ID" value="NZ_WVUH01000103.1"/>
</dbReference>
<evidence type="ECO:0000256" key="1">
    <source>
        <dbReference type="SAM" id="Phobius"/>
    </source>
</evidence>
<reference evidence="3 4" key="1">
    <citation type="submission" date="2019-12" db="EMBL/GenBank/DDBJ databases">
        <title>Whole genome sequencing of endophytic Actinobacterium Micromonospora sp. MPMI6T.</title>
        <authorList>
            <person name="Evv R."/>
            <person name="Podile A.R."/>
        </authorList>
    </citation>
    <scope>NUCLEOTIDE SEQUENCE [LARGE SCALE GENOMIC DNA]</scope>
    <source>
        <strain evidence="3 4">MPMI6</strain>
    </source>
</reference>
<name>A0ABS3VRD8_MICEH</name>
<feature type="domain" description="CAAX prenyl protease 2/Lysostaphin resistance protein A-like" evidence="2">
    <location>
        <begin position="115"/>
        <end position="218"/>
    </location>
</feature>
<dbReference type="Proteomes" id="UP000823521">
    <property type="component" value="Unassembled WGS sequence"/>
</dbReference>
<keyword evidence="4" id="KW-1185">Reference proteome</keyword>
<accession>A0ABS3VRD8</accession>
<feature type="transmembrane region" description="Helical" evidence="1">
    <location>
        <begin position="149"/>
        <end position="170"/>
    </location>
</feature>
<keyword evidence="3" id="KW-0482">Metalloprotease</keyword>
<feature type="transmembrane region" description="Helical" evidence="1">
    <location>
        <begin position="176"/>
        <end position="195"/>
    </location>
</feature>
<feature type="transmembrane region" description="Helical" evidence="1">
    <location>
        <begin position="7"/>
        <end position="29"/>
    </location>
</feature>
<keyword evidence="1" id="KW-1133">Transmembrane helix</keyword>
<keyword evidence="3" id="KW-0645">Protease</keyword>
<feature type="transmembrane region" description="Helical" evidence="1">
    <location>
        <begin position="76"/>
        <end position="95"/>
    </location>
</feature>
<organism evidence="3 4">
    <name type="scientific">Micromonospora echinofusca</name>
    <dbReference type="NCBI Taxonomy" id="47858"/>
    <lineage>
        <taxon>Bacteria</taxon>
        <taxon>Bacillati</taxon>
        <taxon>Actinomycetota</taxon>
        <taxon>Actinomycetes</taxon>
        <taxon>Micromonosporales</taxon>
        <taxon>Micromonosporaceae</taxon>
        <taxon>Micromonospora</taxon>
    </lineage>
</organism>
<proteinExistence type="predicted"/>
<dbReference type="PANTHER" id="PTHR35797:SF1">
    <property type="entry name" value="PROTEASE"/>
    <property type="match status" value="1"/>
</dbReference>
<keyword evidence="3" id="KW-0378">Hydrolase</keyword>
<keyword evidence="1" id="KW-0812">Transmembrane</keyword>
<evidence type="ECO:0000313" key="3">
    <source>
        <dbReference type="EMBL" id="MBO4207106.1"/>
    </source>
</evidence>
<dbReference type="PANTHER" id="PTHR35797">
    <property type="entry name" value="PROTEASE-RELATED"/>
    <property type="match status" value="1"/>
</dbReference>
<feature type="transmembrane region" description="Helical" evidence="1">
    <location>
        <begin position="35"/>
        <end position="55"/>
    </location>
</feature>